<evidence type="ECO:0008006" key="4">
    <source>
        <dbReference type="Google" id="ProtNLM"/>
    </source>
</evidence>
<dbReference type="Gene3D" id="2.40.50.140">
    <property type="entry name" value="Nucleic acid-binding proteins"/>
    <property type="match status" value="2"/>
</dbReference>
<gene>
    <name evidence="2" type="ORF">I306_00052</name>
</gene>
<name>A0ABR5C4I2_9TREE</name>
<feature type="region of interest" description="Disordered" evidence="1">
    <location>
        <begin position="857"/>
        <end position="880"/>
    </location>
</feature>
<dbReference type="PANTHER" id="PTHR14513:SF0">
    <property type="entry name" value="PROTECTION OF TELOMERES PROTEIN 1"/>
    <property type="match status" value="1"/>
</dbReference>
<organism evidence="2 3">
    <name type="scientific">Cryptococcus gattii EJB2</name>
    <dbReference type="NCBI Taxonomy" id="1296103"/>
    <lineage>
        <taxon>Eukaryota</taxon>
        <taxon>Fungi</taxon>
        <taxon>Dikarya</taxon>
        <taxon>Basidiomycota</taxon>
        <taxon>Agaricomycotina</taxon>
        <taxon>Tremellomycetes</taxon>
        <taxon>Tremellales</taxon>
        <taxon>Cryptococcaceae</taxon>
        <taxon>Cryptococcus</taxon>
        <taxon>Cryptococcus gattii species complex</taxon>
    </lineage>
</organism>
<accession>A0ABR5C4I2</accession>
<protein>
    <recommendedName>
        <fullName evidence="4">Telomeric single stranded DNA binding POT1/Cdc13 domain-containing protein</fullName>
    </recommendedName>
</protein>
<feature type="region of interest" description="Disordered" evidence="1">
    <location>
        <begin position="208"/>
        <end position="272"/>
    </location>
</feature>
<reference evidence="2 3" key="1">
    <citation type="submission" date="2015-01" db="EMBL/GenBank/DDBJ databases">
        <title>The Genome Sequence of Cryptococcus gattii EJB2.</title>
        <authorList>
            <consortium name="The Broad Institute Genomics Platform"/>
            <person name="Cuomo C."/>
            <person name="Litvintseva A."/>
            <person name="Chen Y."/>
            <person name="Heitman J."/>
            <person name="Sun S."/>
            <person name="Springer D."/>
            <person name="Dromer F."/>
            <person name="Young S."/>
            <person name="Zeng Q."/>
            <person name="Gargeya S."/>
            <person name="Abouelleil A."/>
            <person name="Alvarado L."/>
            <person name="Chapman S.B."/>
            <person name="Gainer-Dewar J."/>
            <person name="Goldberg J."/>
            <person name="Griggs A."/>
            <person name="Gujja S."/>
            <person name="Hansen M."/>
            <person name="Howarth C."/>
            <person name="Imamovic A."/>
            <person name="Larimer J."/>
            <person name="Murphy C."/>
            <person name="Naylor J."/>
            <person name="Pearson M."/>
            <person name="Priest M."/>
            <person name="Roberts A."/>
            <person name="Saif S."/>
            <person name="Shea T."/>
            <person name="Sykes S."/>
            <person name="Wortman J."/>
            <person name="Nusbaum C."/>
            <person name="Birren B."/>
        </authorList>
    </citation>
    <scope>NUCLEOTIDE SEQUENCE [LARGE SCALE GENOMIC DNA]</scope>
    <source>
        <strain evidence="2 3">EJB2</strain>
    </source>
</reference>
<keyword evidence="3" id="KW-1185">Reference proteome</keyword>
<dbReference type="EMBL" id="KN848549">
    <property type="protein sequence ID" value="KIR82786.1"/>
    <property type="molecule type" value="Genomic_DNA"/>
</dbReference>
<dbReference type="PANTHER" id="PTHR14513">
    <property type="entry name" value="PROTECTION OF TELOMERES 1"/>
    <property type="match status" value="1"/>
</dbReference>
<dbReference type="InterPro" id="IPR012340">
    <property type="entry name" value="NA-bd_OB-fold"/>
</dbReference>
<feature type="compositionally biased region" description="Polar residues" evidence="1">
    <location>
        <begin position="252"/>
        <end position="263"/>
    </location>
</feature>
<evidence type="ECO:0000313" key="3">
    <source>
        <dbReference type="Proteomes" id="UP000054272"/>
    </source>
</evidence>
<sequence length="935" mass="104553">MLVEELSANDIRSNLHSCLPKKILREAYISSLCGNVQPSGSSAPRVFFTIKTEFSRFPNAYERQAIVKEAFVIKIQLYSAQWHPFSGSGKPEAPKAREVRKNLENTLEVVRSLQGRLVKEVDLGEMKVLDIQTPKPIDPKQKPHTEVVLAGVGGLTLKVNDKFTKIINERKIPMIKIHSETHSSSNDSRELFGPAAAVSIPVVKPVRPLSEFRPPDQLPVDTRKRSSEEPDLSAKRPRTDERPADSPVVVPTPSSAANVNPYLSPNRKLPSAPTHRTAHAIKRVQIQGNGWISFSPSVNQPIPPAGPQTGDTITISGVIGEARSVTQRAVLPIGSELNKGFRAKNGTIYHTLEEIAAFTHRANGIGAIGVVGHIDGPSPPTRNGRDWMISLVLTDPSNVVTSEQLVLAIFRRDSELLKDKFKIGDVLLCRDCFSTRFNDKSKLNCGSNNDQLFIWRGGPQPISPSECIRKYPLGDDELERMKALWGWNTASSTGKQIVDGMNGNKTKLMCLANVEVGNFFDCNVKKILKVIDNLKEQRQGPALEVYITDGTCPVREIHVNRNFHGLTFGLPPKAVFCVAIDDFSSDAGIEHLKKGNVVKIPNLHCKMHRESSSVEIFWANRGTATQNFRERKIYPVIDEDIKADIERKIKELRVKETAITGIEYFEPEHEMELEVEPELLAPAIPFGKIPETKQASIPSTDQINRPALSTTDSSATAISTIIPITPLVQPADCWPTLHTIYRHPTKHPLSTLSDIAEFKEPAKLRTIAKVDDIFSREETGEREMLVHAWCKNCKKCFQSNLMPCGNCGDVEGKQAEWRYRFYLLLMDGQSDLTVFCGEEAPLANQPRLLPNPALKQEEWLPPLPPYEPTTNPRDKQKTKQRLEQCCKEVRDILMGEEGNDGRRPRPWIDWTLEPYIVKYGKVVQNRIFGMKRPGG</sequence>
<evidence type="ECO:0000256" key="1">
    <source>
        <dbReference type="SAM" id="MobiDB-lite"/>
    </source>
</evidence>
<dbReference type="InterPro" id="IPR028389">
    <property type="entry name" value="POT1"/>
</dbReference>
<evidence type="ECO:0000313" key="2">
    <source>
        <dbReference type="EMBL" id="KIR82786.1"/>
    </source>
</evidence>
<feature type="compositionally biased region" description="Basic and acidic residues" evidence="1">
    <location>
        <begin position="221"/>
        <end position="244"/>
    </location>
</feature>
<proteinExistence type="predicted"/>
<dbReference type="Proteomes" id="UP000054272">
    <property type="component" value="Unassembled WGS sequence"/>
</dbReference>
<dbReference type="SUPFAM" id="SSF50249">
    <property type="entry name" value="Nucleic acid-binding proteins"/>
    <property type="match status" value="1"/>
</dbReference>